<dbReference type="NCBIfam" id="TIGR03923">
    <property type="entry name" value="T7SS_EccE"/>
    <property type="match status" value="1"/>
</dbReference>
<accession>A0A1X0K7G7</accession>
<evidence type="ECO:0000256" key="2">
    <source>
        <dbReference type="ARBA" id="ARBA00007759"/>
    </source>
</evidence>
<dbReference type="Pfam" id="PF11203">
    <property type="entry name" value="EccE"/>
    <property type="match status" value="1"/>
</dbReference>
<dbReference type="EMBL" id="MVIJ01000048">
    <property type="protein sequence ID" value="ORB70449.1"/>
    <property type="molecule type" value="Genomic_DNA"/>
</dbReference>
<evidence type="ECO:0000256" key="7">
    <source>
        <dbReference type="SAM" id="MobiDB-lite"/>
    </source>
</evidence>
<evidence type="ECO:0000256" key="1">
    <source>
        <dbReference type="ARBA" id="ARBA00004236"/>
    </source>
</evidence>
<keyword evidence="3" id="KW-1003">Cell membrane</keyword>
<proteinExistence type="inferred from homology"/>
<gene>
    <name evidence="10" type="ORF">BST44_23470</name>
</gene>
<name>A0A1X0K7G7_MYCSC</name>
<comment type="subcellular location">
    <subcellularLocation>
        <location evidence="1">Cell membrane</location>
    </subcellularLocation>
</comment>
<protein>
    <submittedName>
        <fullName evidence="10">Type VII secretion protein EccE</fullName>
    </submittedName>
</protein>
<feature type="region of interest" description="Disordered" evidence="7">
    <location>
        <begin position="438"/>
        <end position="461"/>
    </location>
</feature>
<dbReference type="RefSeq" id="WP_083179454.1">
    <property type="nucleotide sequence ID" value="NZ_MVIJ01000048.1"/>
</dbReference>
<dbReference type="STRING" id="1783.BST44_23470"/>
<keyword evidence="6 8" id="KW-0472">Membrane</keyword>
<feature type="transmembrane region" description="Helical" evidence="8">
    <location>
        <begin position="34"/>
        <end position="51"/>
    </location>
</feature>
<dbReference type="AlphaFoldDB" id="A0A1X0K7G7"/>
<reference evidence="10 11" key="1">
    <citation type="submission" date="2017-02" db="EMBL/GenBank/DDBJ databases">
        <title>The new phylogeny of genus Mycobacterium.</title>
        <authorList>
            <person name="Tortoli E."/>
            <person name="Trovato A."/>
            <person name="Cirillo D.M."/>
        </authorList>
    </citation>
    <scope>NUCLEOTIDE SEQUENCE [LARGE SCALE GENOMIC DNA]</scope>
    <source>
        <strain evidence="10 11">DSM 43992</strain>
    </source>
</reference>
<evidence type="ECO:0000313" key="11">
    <source>
        <dbReference type="Proteomes" id="UP000192601"/>
    </source>
</evidence>
<evidence type="ECO:0000259" key="9">
    <source>
        <dbReference type="Pfam" id="PF11203"/>
    </source>
</evidence>
<keyword evidence="4 8" id="KW-0812">Transmembrane</keyword>
<comment type="caution">
    <text evidence="10">The sequence shown here is derived from an EMBL/GenBank/DDBJ whole genome shotgun (WGS) entry which is preliminary data.</text>
</comment>
<comment type="similarity">
    <text evidence="2">Belongs to the EccE family.</text>
</comment>
<evidence type="ECO:0000256" key="5">
    <source>
        <dbReference type="ARBA" id="ARBA00022989"/>
    </source>
</evidence>
<feature type="domain" description="Type VII secretion system protein EccE" evidence="9">
    <location>
        <begin position="176"/>
        <end position="265"/>
    </location>
</feature>
<sequence>MRAFRVRFTSGHALWVAALAPLCILLFSRTRYEWAGPALVALAAVFALVTFRGRRLTGWIGAACAWLVRRRRVPDVPSEPAVGATVQPGDHVAVRWEGEFLVAVIELIPRPFTPTVIVDGRAHTDDVVDTRLLARLMEISCPDLEADVVSAGYRMGTPPSPEVSGLYQQVLGTDPAPAHRRTWIMLRAEPQRTRRSAQRRDTGVAGLVRYLVASATRIADQLAGHGVDAVCGRSFDDYDNATEISFEREQWSRIKGSDNFTAAYTAPGGPDVWWSVPADHTITRVRVVPGATPQSTVLLTTSEKPRNPKGFIRLSGGQRAALHGQSLVPDRHYQLPIGSAGVLVGQTASEYPVYMPFDDVDASVSFGDARAFMQFAMRATAAGGGVTLGPRFAEFADLIGAHVGPHSKVAWPHATTYLGRHPGVARVMLRHNAISTPRHRQLPIRPVSPPEESHYQSALPR</sequence>
<feature type="transmembrane region" description="Helical" evidence="8">
    <location>
        <begin position="12"/>
        <end position="28"/>
    </location>
</feature>
<evidence type="ECO:0000256" key="6">
    <source>
        <dbReference type="ARBA" id="ARBA00023136"/>
    </source>
</evidence>
<dbReference type="OrthoDB" id="4152590at2"/>
<dbReference type="InterPro" id="IPR021368">
    <property type="entry name" value="T7SS_EccE"/>
</dbReference>
<keyword evidence="11" id="KW-1185">Reference proteome</keyword>
<dbReference type="GO" id="GO:0005886">
    <property type="term" value="C:plasma membrane"/>
    <property type="evidence" value="ECO:0007669"/>
    <property type="project" value="UniProtKB-SubCell"/>
</dbReference>
<evidence type="ECO:0000256" key="4">
    <source>
        <dbReference type="ARBA" id="ARBA00022692"/>
    </source>
</evidence>
<organism evidence="10 11">
    <name type="scientific">Mycobacterium scrofulaceum</name>
    <dbReference type="NCBI Taxonomy" id="1783"/>
    <lineage>
        <taxon>Bacteria</taxon>
        <taxon>Bacillati</taxon>
        <taxon>Actinomycetota</taxon>
        <taxon>Actinomycetes</taxon>
        <taxon>Mycobacteriales</taxon>
        <taxon>Mycobacteriaceae</taxon>
        <taxon>Mycobacterium</taxon>
    </lineage>
</organism>
<dbReference type="Proteomes" id="UP000192601">
    <property type="component" value="Unassembled WGS sequence"/>
</dbReference>
<keyword evidence="5 8" id="KW-1133">Transmembrane helix</keyword>
<dbReference type="InterPro" id="IPR050051">
    <property type="entry name" value="EccE_dom"/>
</dbReference>
<evidence type="ECO:0000256" key="3">
    <source>
        <dbReference type="ARBA" id="ARBA00022475"/>
    </source>
</evidence>
<evidence type="ECO:0000313" key="10">
    <source>
        <dbReference type="EMBL" id="ORB70449.1"/>
    </source>
</evidence>
<evidence type="ECO:0000256" key="8">
    <source>
        <dbReference type="SAM" id="Phobius"/>
    </source>
</evidence>